<evidence type="ECO:0000313" key="2">
    <source>
        <dbReference type="EMBL" id="KAK4460099.1"/>
    </source>
</evidence>
<protein>
    <submittedName>
        <fullName evidence="2">Secreted protein</fullName>
    </submittedName>
</protein>
<dbReference type="InterPro" id="IPR025649">
    <property type="entry name" value="DUF4360"/>
</dbReference>
<keyword evidence="1" id="KW-0732">Signal</keyword>
<reference evidence="2" key="2">
    <citation type="submission" date="2023-06" db="EMBL/GenBank/DDBJ databases">
        <authorList>
            <consortium name="Lawrence Berkeley National Laboratory"/>
            <person name="Mondo S.J."/>
            <person name="Hensen N."/>
            <person name="Bonometti L."/>
            <person name="Westerberg I."/>
            <person name="Brannstrom I.O."/>
            <person name="Guillou S."/>
            <person name="Cros-Aarteil S."/>
            <person name="Calhoun S."/>
            <person name="Haridas S."/>
            <person name="Kuo A."/>
            <person name="Pangilinan J."/>
            <person name="Riley R."/>
            <person name="Labutti K."/>
            <person name="Andreopoulos B."/>
            <person name="Lipzen A."/>
            <person name="Chen C."/>
            <person name="Yanf M."/>
            <person name="Daum C."/>
            <person name="Ng V."/>
            <person name="Clum A."/>
            <person name="Steindorff A."/>
            <person name="Ohm R."/>
            <person name="Martin F."/>
            <person name="Silar P."/>
            <person name="Natvig D."/>
            <person name="Lalanne C."/>
            <person name="Gautier V."/>
            <person name="Ament-Velasquez S.L."/>
            <person name="Kruys A."/>
            <person name="Hutchinson M.I."/>
            <person name="Powell A.J."/>
            <person name="Barry K."/>
            <person name="Miller A.N."/>
            <person name="Grigoriev I.V."/>
            <person name="Debuchy R."/>
            <person name="Gladieux P."/>
            <person name="Thoren M.H."/>
            <person name="Johannesson H."/>
        </authorList>
    </citation>
    <scope>NUCLEOTIDE SEQUENCE</scope>
    <source>
        <strain evidence="2">PSN324</strain>
    </source>
</reference>
<reference evidence="2" key="1">
    <citation type="journal article" date="2023" name="Mol. Phylogenet. Evol.">
        <title>Genome-scale phylogeny and comparative genomics of the fungal order Sordariales.</title>
        <authorList>
            <person name="Hensen N."/>
            <person name="Bonometti L."/>
            <person name="Westerberg I."/>
            <person name="Brannstrom I.O."/>
            <person name="Guillou S."/>
            <person name="Cros-Aarteil S."/>
            <person name="Calhoun S."/>
            <person name="Haridas S."/>
            <person name="Kuo A."/>
            <person name="Mondo S."/>
            <person name="Pangilinan J."/>
            <person name="Riley R."/>
            <person name="LaButti K."/>
            <person name="Andreopoulos B."/>
            <person name="Lipzen A."/>
            <person name="Chen C."/>
            <person name="Yan M."/>
            <person name="Daum C."/>
            <person name="Ng V."/>
            <person name="Clum A."/>
            <person name="Steindorff A."/>
            <person name="Ohm R.A."/>
            <person name="Martin F."/>
            <person name="Silar P."/>
            <person name="Natvig D.O."/>
            <person name="Lalanne C."/>
            <person name="Gautier V."/>
            <person name="Ament-Velasquez S.L."/>
            <person name="Kruys A."/>
            <person name="Hutchinson M.I."/>
            <person name="Powell A.J."/>
            <person name="Barry K."/>
            <person name="Miller A.N."/>
            <person name="Grigoriev I.V."/>
            <person name="Debuchy R."/>
            <person name="Gladieux P."/>
            <person name="Hiltunen Thoren M."/>
            <person name="Johannesson H."/>
        </authorList>
    </citation>
    <scope>NUCLEOTIDE SEQUENCE</scope>
    <source>
        <strain evidence="2">PSN324</strain>
    </source>
</reference>
<dbReference type="EMBL" id="MU865020">
    <property type="protein sequence ID" value="KAK4460099.1"/>
    <property type="molecule type" value="Genomic_DNA"/>
</dbReference>
<evidence type="ECO:0000313" key="3">
    <source>
        <dbReference type="Proteomes" id="UP001321749"/>
    </source>
</evidence>
<feature type="chain" id="PRO_5043417972" evidence="1">
    <location>
        <begin position="16"/>
        <end position="206"/>
    </location>
</feature>
<dbReference type="Pfam" id="PF14273">
    <property type="entry name" value="DUF4360"/>
    <property type="match status" value="1"/>
</dbReference>
<dbReference type="PANTHER" id="PTHR38847">
    <property type="match status" value="1"/>
</dbReference>
<keyword evidence="3" id="KW-1185">Reference proteome</keyword>
<dbReference type="PANTHER" id="PTHR38847:SF1">
    <property type="entry name" value="PSEUDOURIDINE SYNTHASE RSUA_RLUA-LIKE DOMAIN-CONTAINING PROTEIN"/>
    <property type="match status" value="1"/>
</dbReference>
<accession>A0AAV9HHE8</accession>
<name>A0AAV9HHE8_9PEZI</name>
<dbReference type="AlphaFoldDB" id="A0AAV9HHE8"/>
<evidence type="ECO:0000256" key="1">
    <source>
        <dbReference type="SAM" id="SignalP"/>
    </source>
</evidence>
<feature type="signal peptide" evidence="1">
    <location>
        <begin position="1"/>
        <end position="15"/>
    </location>
</feature>
<gene>
    <name evidence="2" type="ORF">QBC42DRAFT_230368</name>
</gene>
<sequence length="206" mass="22192">MNLLTLCLFPLLAAAQLPDLANVTISKVVFSGNGCPRESVSTSISFDRSVITLGFDAFEVYLGPGFTQFDRSKVCTVHIDLSMGNFPAATRLQFAVVGATYHGYANFETPISKAISSSYLFDSIDSIVPKTEVTIPGAGRGVTFTETQAIQEAVQLRSPCGASQIGLSVKERVTLVSEAANAYYDGDENDGDVPLTHQIHLKWFPC</sequence>
<organism evidence="2 3">
    <name type="scientific">Cladorrhinum samala</name>
    <dbReference type="NCBI Taxonomy" id="585594"/>
    <lineage>
        <taxon>Eukaryota</taxon>
        <taxon>Fungi</taxon>
        <taxon>Dikarya</taxon>
        <taxon>Ascomycota</taxon>
        <taxon>Pezizomycotina</taxon>
        <taxon>Sordariomycetes</taxon>
        <taxon>Sordariomycetidae</taxon>
        <taxon>Sordariales</taxon>
        <taxon>Podosporaceae</taxon>
        <taxon>Cladorrhinum</taxon>
    </lineage>
</organism>
<proteinExistence type="predicted"/>
<dbReference type="Proteomes" id="UP001321749">
    <property type="component" value="Unassembled WGS sequence"/>
</dbReference>
<comment type="caution">
    <text evidence="2">The sequence shown here is derived from an EMBL/GenBank/DDBJ whole genome shotgun (WGS) entry which is preliminary data.</text>
</comment>